<evidence type="ECO:0000313" key="2">
    <source>
        <dbReference type="EMBL" id="WOO76508.1"/>
    </source>
</evidence>
<feature type="compositionally biased region" description="Pro residues" evidence="1">
    <location>
        <begin position="8"/>
        <end position="20"/>
    </location>
</feature>
<feature type="region of interest" description="Disordered" evidence="1">
    <location>
        <begin position="1"/>
        <end position="33"/>
    </location>
</feature>
<dbReference type="Proteomes" id="UP000827549">
    <property type="component" value="Chromosome 1"/>
</dbReference>
<dbReference type="RefSeq" id="XP_062622540.1">
    <property type="nucleotide sequence ID" value="XM_062766556.1"/>
</dbReference>
<reference evidence="2" key="1">
    <citation type="submission" date="2023-10" db="EMBL/GenBank/DDBJ databases">
        <authorList>
            <person name="Noh H."/>
        </authorList>
    </citation>
    <scope>NUCLEOTIDE SEQUENCE</scope>
    <source>
        <strain evidence="2">DUCC4014</strain>
    </source>
</reference>
<name>A0AAF0Y4F4_9TREE</name>
<accession>A0AAF0Y4F4</accession>
<dbReference type="AlphaFoldDB" id="A0AAF0Y4F4"/>
<evidence type="ECO:0000256" key="1">
    <source>
        <dbReference type="SAM" id="MobiDB-lite"/>
    </source>
</evidence>
<protein>
    <submittedName>
        <fullName evidence="2">Uncharacterized protein</fullName>
    </submittedName>
</protein>
<dbReference type="GeneID" id="87803393"/>
<dbReference type="EMBL" id="CP086714">
    <property type="protein sequence ID" value="WOO76508.1"/>
    <property type="molecule type" value="Genomic_DNA"/>
</dbReference>
<proteinExistence type="predicted"/>
<gene>
    <name evidence="2" type="ORF">LOC62_01G000133</name>
</gene>
<keyword evidence="3" id="KW-1185">Reference proteome</keyword>
<sequence>MTDRSRPPPRPRQATPPRPPRNPERTPEKTVTPAQKAYIVTRTAWAWRDVLVAGPPYKAFGRRYPPEVDVATFAELLIQELLEALGEPDVPYDAGVDENLDALRDAIIEHRYEDIAELAFELGLPNPSGLGWARSVSGAASASASTPA</sequence>
<organism evidence="2 3">
    <name type="scientific">Vanrija pseudolonga</name>
    <dbReference type="NCBI Taxonomy" id="143232"/>
    <lineage>
        <taxon>Eukaryota</taxon>
        <taxon>Fungi</taxon>
        <taxon>Dikarya</taxon>
        <taxon>Basidiomycota</taxon>
        <taxon>Agaricomycotina</taxon>
        <taxon>Tremellomycetes</taxon>
        <taxon>Trichosporonales</taxon>
        <taxon>Trichosporonaceae</taxon>
        <taxon>Vanrija</taxon>
    </lineage>
</organism>
<evidence type="ECO:0000313" key="3">
    <source>
        <dbReference type="Proteomes" id="UP000827549"/>
    </source>
</evidence>